<evidence type="ECO:0000313" key="12">
    <source>
        <dbReference type="EMBL" id="MFD2162003.1"/>
    </source>
</evidence>
<feature type="transmembrane region" description="Helical" evidence="9">
    <location>
        <begin position="125"/>
        <end position="145"/>
    </location>
</feature>
<evidence type="ECO:0000256" key="5">
    <source>
        <dbReference type="ARBA" id="ARBA00022906"/>
    </source>
</evidence>
<dbReference type="Pfam" id="PF01545">
    <property type="entry name" value="Cation_efflux"/>
    <property type="match status" value="1"/>
</dbReference>
<accession>A0ABW4ZIY6</accession>
<sequence>MHTHEHHHHTHEVSPGLLAGRAFKIGITLNLLFVIAEVIGGLKYNSMALLTDAGHNLSDVGSLVLSLLAFILARKKATQVFTYGYKKTTVLAALTNAVILLLAVGIMAYESLRRLSNPEFVEGSVVAWIAGAGILVNGISAMLFFRDKERDLNVKSAYLHLAADALVSLGVVIGGIVIAYTGWNWVDSVLGLIIAFVILVGTWQLLVESFKLSVDAVPKGVKVEEIRDIILKNTDITDVNHIHIWPLSTTENALTVHIKIDERLSFSEKMLVIKKLRHTLQHHNVHHSTIELESGELKQENGNC</sequence>
<evidence type="ECO:0000256" key="4">
    <source>
        <dbReference type="ARBA" id="ARBA00022692"/>
    </source>
</evidence>
<comment type="similarity">
    <text evidence="2">Belongs to the cation diffusion facilitator (CDF) transporter (TC 2.A.4) family. SLC30A subfamily.</text>
</comment>
<name>A0ABW4ZIY6_9SPHI</name>
<dbReference type="RefSeq" id="WP_255898129.1">
    <property type="nucleotide sequence ID" value="NZ_JAFMZO010000001.1"/>
</dbReference>
<keyword evidence="6 9" id="KW-1133">Transmembrane helix</keyword>
<feature type="transmembrane region" description="Helical" evidence="9">
    <location>
        <begin position="189"/>
        <end position="207"/>
    </location>
</feature>
<keyword evidence="3" id="KW-0813">Transport</keyword>
<evidence type="ECO:0000256" key="1">
    <source>
        <dbReference type="ARBA" id="ARBA00004141"/>
    </source>
</evidence>
<dbReference type="InterPro" id="IPR036837">
    <property type="entry name" value="Cation_efflux_CTD_sf"/>
</dbReference>
<keyword evidence="5" id="KW-0864">Zinc transport</keyword>
<evidence type="ECO:0000256" key="7">
    <source>
        <dbReference type="ARBA" id="ARBA00023065"/>
    </source>
</evidence>
<keyword evidence="13" id="KW-1185">Reference proteome</keyword>
<dbReference type="NCBIfam" id="TIGR01297">
    <property type="entry name" value="CDF"/>
    <property type="match status" value="1"/>
</dbReference>
<comment type="caution">
    <text evidence="12">The sequence shown here is derived from an EMBL/GenBank/DDBJ whole genome shotgun (WGS) entry which is preliminary data.</text>
</comment>
<feature type="transmembrane region" description="Helical" evidence="9">
    <location>
        <begin position="157"/>
        <end position="183"/>
    </location>
</feature>
<dbReference type="Pfam" id="PF16916">
    <property type="entry name" value="ZT_dimer"/>
    <property type="match status" value="1"/>
</dbReference>
<evidence type="ECO:0000259" key="10">
    <source>
        <dbReference type="Pfam" id="PF01545"/>
    </source>
</evidence>
<dbReference type="InterPro" id="IPR027470">
    <property type="entry name" value="Cation_efflux_CTD"/>
</dbReference>
<feature type="domain" description="Cation efflux protein transmembrane" evidence="10">
    <location>
        <begin position="25"/>
        <end position="211"/>
    </location>
</feature>
<evidence type="ECO:0000256" key="3">
    <source>
        <dbReference type="ARBA" id="ARBA00022448"/>
    </source>
</evidence>
<feature type="transmembrane region" description="Helical" evidence="9">
    <location>
        <begin position="21"/>
        <end position="40"/>
    </location>
</feature>
<organism evidence="12 13">
    <name type="scientific">Paradesertivirga mongoliensis</name>
    <dbReference type="NCBI Taxonomy" id="2100740"/>
    <lineage>
        <taxon>Bacteria</taxon>
        <taxon>Pseudomonadati</taxon>
        <taxon>Bacteroidota</taxon>
        <taxon>Sphingobacteriia</taxon>
        <taxon>Sphingobacteriales</taxon>
        <taxon>Sphingobacteriaceae</taxon>
        <taxon>Paradesertivirga</taxon>
    </lineage>
</organism>
<reference evidence="13" key="1">
    <citation type="journal article" date="2019" name="Int. J. Syst. Evol. Microbiol.">
        <title>The Global Catalogue of Microorganisms (GCM) 10K type strain sequencing project: providing services to taxonomists for standard genome sequencing and annotation.</title>
        <authorList>
            <consortium name="The Broad Institute Genomics Platform"/>
            <consortium name="The Broad Institute Genome Sequencing Center for Infectious Disease"/>
            <person name="Wu L."/>
            <person name="Ma J."/>
        </authorList>
    </citation>
    <scope>NUCLEOTIDE SEQUENCE [LARGE SCALE GENOMIC DNA]</scope>
    <source>
        <strain evidence="13">KCTC 42217</strain>
    </source>
</reference>
<feature type="transmembrane region" description="Helical" evidence="9">
    <location>
        <begin position="89"/>
        <end position="109"/>
    </location>
</feature>
<comment type="subcellular location">
    <subcellularLocation>
        <location evidence="1">Membrane</location>
        <topology evidence="1">Multi-pass membrane protein</topology>
    </subcellularLocation>
</comment>
<dbReference type="SUPFAM" id="SSF161111">
    <property type="entry name" value="Cation efflux protein transmembrane domain-like"/>
    <property type="match status" value="1"/>
</dbReference>
<evidence type="ECO:0000256" key="2">
    <source>
        <dbReference type="ARBA" id="ARBA00008873"/>
    </source>
</evidence>
<dbReference type="EMBL" id="JBHUHZ010000001">
    <property type="protein sequence ID" value="MFD2162003.1"/>
    <property type="molecule type" value="Genomic_DNA"/>
</dbReference>
<feature type="domain" description="Cation efflux protein cytoplasmic" evidence="11">
    <location>
        <begin position="218"/>
        <end position="293"/>
    </location>
</feature>
<evidence type="ECO:0000256" key="9">
    <source>
        <dbReference type="SAM" id="Phobius"/>
    </source>
</evidence>
<dbReference type="SUPFAM" id="SSF160240">
    <property type="entry name" value="Cation efflux protein cytoplasmic domain-like"/>
    <property type="match status" value="1"/>
</dbReference>
<feature type="transmembrane region" description="Helical" evidence="9">
    <location>
        <begin position="60"/>
        <end position="77"/>
    </location>
</feature>
<keyword evidence="4 9" id="KW-0812">Transmembrane</keyword>
<dbReference type="InterPro" id="IPR050681">
    <property type="entry name" value="CDF/SLC30A"/>
</dbReference>
<dbReference type="InterPro" id="IPR058533">
    <property type="entry name" value="Cation_efflux_TM"/>
</dbReference>
<evidence type="ECO:0000256" key="8">
    <source>
        <dbReference type="ARBA" id="ARBA00023136"/>
    </source>
</evidence>
<keyword evidence="7" id="KW-0406">Ion transport</keyword>
<evidence type="ECO:0000259" key="11">
    <source>
        <dbReference type="Pfam" id="PF16916"/>
    </source>
</evidence>
<gene>
    <name evidence="12" type="ORF">ACFSJU_06335</name>
</gene>
<dbReference type="PANTHER" id="PTHR11562">
    <property type="entry name" value="CATION EFFLUX PROTEIN/ ZINC TRANSPORTER"/>
    <property type="match status" value="1"/>
</dbReference>
<dbReference type="InterPro" id="IPR002524">
    <property type="entry name" value="Cation_efflux"/>
</dbReference>
<evidence type="ECO:0000313" key="13">
    <source>
        <dbReference type="Proteomes" id="UP001597387"/>
    </source>
</evidence>
<evidence type="ECO:0000256" key="6">
    <source>
        <dbReference type="ARBA" id="ARBA00022989"/>
    </source>
</evidence>
<dbReference type="Gene3D" id="1.20.1510.10">
    <property type="entry name" value="Cation efflux protein transmembrane domain"/>
    <property type="match status" value="1"/>
</dbReference>
<dbReference type="PANTHER" id="PTHR11562:SF17">
    <property type="entry name" value="RE54080P-RELATED"/>
    <property type="match status" value="1"/>
</dbReference>
<keyword evidence="8 9" id="KW-0472">Membrane</keyword>
<protein>
    <submittedName>
        <fullName evidence="12">Cation diffusion facilitator family transporter</fullName>
    </submittedName>
</protein>
<proteinExistence type="inferred from homology"/>
<keyword evidence="5" id="KW-0862">Zinc</keyword>
<dbReference type="InterPro" id="IPR027469">
    <property type="entry name" value="Cation_efflux_TMD_sf"/>
</dbReference>
<dbReference type="Proteomes" id="UP001597387">
    <property type="component" value="Unassembled WGS sequence"/>
</dbReference>